<dbReference type="GO" id="GO:0042834">
    <property type="term" value="F:peptidoglycan binding"/>
    <property type="evidence" value="ECO:0007669"/>
    <property type="project" value="InterPro"/>
</dbReference>
<dbReference type="AlphaFoldDB" id="A0A3B0W558"/>
<keyword evidence="1" id="KW-0812">Transmembrane</keyword>
<dbReference type="Gene3D" id="3.30.70.1070">
    <property type="entry name" value="Sporulation related repeat"/>
    <property type="match status" value="1"/>
</dbReference>
<sequence>MPRDYKTRASRKKKKTMPGYVWLLSGLAIGLFVAFIVYLDKQPESDKNFGRAVQHELKKLKQQANKTSSKKDAAAKSKEKKEPKFNFYTILPELEVFIPESETRPPETKNKKNSNSKNKQYVLQVGSFQNINDAKKLKANLAFLGLQANIQSVTVNKQAWHRVRTGPYKNKQQLYKNQKLLKKNDISAISMELK</sequence>
<dbReference type="PANTHER" id="PTHR38687">
    <property type="entry name" value="CELL DIVISION PROTEIN DEDD-RELATED"/>
    <property type="match status" value="1"/>
</dbReference>
<evidence type="ECO:0000313" key="3">
    <source>
        <dbReference type="EMBL" id="VAW50421.1"/>
    </source>
</evidence>
<reference evidence="3" key="1">
    <citation type="submission" date="2018-06" db="EMBL/GenBank/DDBJ databases">
        <authorList>
            <person name="Zhirakovskaya E."/>
        </authorList>
    </citation>
    <scope>NUCLEOTIDE SEQUENCE</scope>
</reference>
<dbReference type="EMBL" id="UOFD01000013">
    <property type="protein sequence ID" value="VAW50421.1"/>
    <property type="molecule type" value="Genomic_DNA"/>
</dbReference>
<protein>
    <recommendedName>
        <fullName evidence="2">SPOR domain-containing protein</fullName>
    </recommendedName>
</protein>
<proteinExistence type="predicted"/>
<keyword evidence="1" id="KW-0472">Membrane</keyword>
<keyword evidence="1" id="KW-1133">Transmembrane helix</keyword>
<evidence type="ECO:0000259" key="2">
    <source>
        <dbReference type="PROSITE" id="PS51724"/>
    </source>
</evidence>
<dbReference type="Pfam" id="PF05036">
    <property type="entry name" value="SPOR"/>
    <property type="match status" value="1"/>
</dbReference>
<dbReference type="InterPro" id="IPR036680">
    <property type="entry name" value="SPOR-like_sf"/>
</dbReference>
<gene>
    <name evidence="3" type="ORF">MNBD_GAMMA06-1715</name>
</gene>
<dbReference type="PANTHER" id="PTHR38687:SF2">
    <property type="entry name" value="CELL DIVISION PROTEIN FTSN"/>
    <property type="match status" value="1"/>
</dbReference>
<dbReference type="InterPro" id="IPR052521">
    <property type="entry name" value="Cell_div_SPOR-domain"/>
</dbReference>
<dbReference type="SUPFAM" id="SSF110997">
    <property type="entry name" value="Sporulation related repeat"/>
    <property type="match status" value="1"/>
</dbReference>
<dbReference type="InterPro" id="IPR007730">
    <property type="entry name" value="SPOR-like_dom"/>
</dbReference>
<accession>A0A3B0W558</accession>
<organism evidence="3">
    <name type="scientific">hydrothermal vent metagenome</name>
    <dbReference type="NCBI Taxonomy" id="652676"/>
    <lineage>
        <taxon>unclassified sequences</taxon>
        <taxon>metagenomes</taxon>
        <taxon>ecological metagenomes</taxon>
    </lineage>
</organism>
<evidence type="ECO:0000256" key="1">
    <source>
        <dbReference type="SAM" id="Phobius"/>
    </source>
</evidence>
<feature type="transmembrane region" description="Helical" evidence="1">
    <location>
        <begin position="20"/>
        <end position="39"/>
    </location>
</feature>
<dbReference type="PROSITE" id="PS51724">
    <property type="entry name" value="SPOR"/>
    <property type="match status" value="1"/>
</dbReference>
<name>A0A3B0W558_9ZZZZ</name>
<feature type="domain" description="SPOR" evidence="2">
    <location>
        <begin position="115"/>
        <end position="194"/>
    </location>
</feature>